<protein>
    <submittedName>
        <fullName evidence="2">Uncharacterized protein</fullName>
    </submittedName>
</protein>
<evidence type="ECO:0000313" key="3">
    <source>
        <dbReference type="Proteomes" id="UP000295382"/>
    </source>
</evidence>
<gene>
    <name evidence="2" type="ORF">EDC30_109118</name>
</gene>
<name>A0A4R3HWP7_PAULE</name>
<organism evidence="2 3">
    <name type="scientific">Paucimonas lemoignei</name>
    <name type="common">Pseudomonas lemoignei</name>
    <dbReference type="NCBI Taxonomy" id="29443"/>
    <lineage>
        <taxon>Bacteria</taxon>
        <taxon>Pseudomonadati</taxon>
        <taxon>Pseudomonadota</taxon>
        <taxon>Betaproteobacteria</taxon>
        <taxon>Burkholderiales</taxon>
        <taxon>Burkholderiaceae</taxon>
        <taxon>Paucimonas</taxon>
    </lineage>
</organism>
<reference evidence="2 3" key="1">
    <citation type="submission" date="2019-03" db="EMBL/GenBank/DDBJ databases">
        <title>Genomic Encyclopedia of Type Strains, Phase IV (KMG-IV): sequencing the most valuable type-strain genomes for metagenomic binning, comparative biology and taxonomic classification.</title>
        <authorList>
            <person name="Goeker M."/>
        </authorList>
    </citation>
    <scope>NUCLEOTIDE SEQUENCE [LARGE SCALE GENOMIC DNA]</scope>
    <source>
        <strain evidence="2 3">DSM 7445</strain>
    </source>
</reference>
<accession>A0A4R3HWP7</accession>
<dbReference type="AlphaFoldDB" id="A0A4R3HWP7"/>
<keyword evidence="1" id="KW-0472">Membrane</keyword>
<sequence length="35" mass="3907">MSFQRFCDWLLAIFIVAVILVTASILDQPVLLAAQ</sequence>
<dbReference type="Proteomes" id="UP000295382">
    <property type="component" value="Unassembled WGS sequence"/>
</dbReference>
<keyword evidence="1" id="KW-1133">Transmembrane helix</keyword>
<evidence type="ECO:0000313" key="2">
    <source>
        <dbReference type="EMBL" id="TCS35819.1"/>
    </source>
</evidence>
<dbReference type="EMBL" id="SLZQ01000009">
    <property type="protein sequence ID" value="TCS35819.1"/>
    <property type="molecule type" value="Genomic_DNA"/>
</dbReference>
<comment type="caution">
    <text evidence="2">The sequence shown here is derived from an EMBL/GenBank/DDBJ whole genome shotgun (WGS) entry which is preliminary data.</text>
</comment>
<proteinExistence type="predicted"/>
<evidence type="ECO:0000256" key="1">
    <source>
        <dbReference type="SAM" id="Phobius"/>
    </source>
</evidence>
<keyword evidence="1" id="KW-0812">Transmembrane</keyword>
<keyword evidence="3" id="KW-1185">Reference proteome</keyword>
<feature type="transmembrane region" description="Helical" evidence="1">
    <location>
        <begin position="7"/>
        <end position="26"/>
    </location>
</feature>